<dbReference type="Proteomes" id="UP001056384">
    <property type="component" value="Chromosome 4"/>
</dbReference>
<feature type="region of interest" description="Disordered" evidence="1">
    <location>
        <begin position="261"/>
        <end position="315"/>
    </location>
</feature>
<gene>
    <name evidence="3" type="ORF">Slin15195_G059730</name>
</gene>
<dbReference type="AlphaFoldDB" id="A0A9Q9ANQ9"/>
<feature type="domain" description="DUF7918" evidence="2">
    <location>
        <begin position="9"/>
        <end position="227"/>
    </location>
</feature>
<sequence length="315" mass="35269">MFLDHMEQLQARILVNGQFVAEFDDEDAFPSNKEKTKYIEAEAGTNFTVMVTTNAHMARHAEDCILSHVYLDGKYATNKIITTGNVYGIQWAKMDGIDRNIGSGSTKEKFQFAALQTTDAPVGNTKKADFENLGEIKVKCWWIRKKGNISEDGVNTFKSACGDGVPEKCLKGRAISSLATVGPAEYLASKVQYVNTEYIYGKDPLAMFTFKYRSRRDLQIEGLIPRSPTPVPLEERDPDDLTPEEARELVRRLRRTQQQQIEIKKEGLKKKRARSATLDADSDSEGVVITGATSSRKRARQSTDSGIELIDLTED</sequence>
<organism evidence="3 4">
    <name type="scientific">Septoria linicola</name>
    <dbReference type="NCBI Taxonomy" id="215465"/>
    <lineage>
        <taxon>Eukaryota</taxon>
        <taxon>Fungi</taxon>
        <taxon>Dikarya</taxon>
        <taxon>Ascomycota</taxon>
        <taxon>Pezizomycotina</taxon>
        <taxon>Dothideomycetes</taxon>
        <taxon>Dothideomycetidae</taxon>
        <taxon>Mycosphaerellales</taxon>
        <taxon>Mycosphaerellaceae</taxon>
        <taxon>Septoria</taxon>
    </lineage>
</organism>
<dbReference type="InterPro" id="IPR057678">
    <property type="entry name" value="DUF7918"/>
</dbReference>
<dbReference type="PANTHER" id="PTHR36223">
    <property type="entry name" value="BETA-LACTAMASE-TYPE TRANSPEPTIDASE FOLD DOMAIN CONTAINING PROTEIN"/>
    <property type="match status" value="1"/>
</dbReference>
<evidence type="ECO:0000313" key="4">
    <source>
        <dbReference type="Proteomes" id="UP001056384"/>
    </source>
</evidence>
<evidence type="ECO:0000256" key="1">
    <source>
        <dbReference type="SAM" id="MobiDB-lite"/>
    </source>
</evidence>
<accession>A0A9Q9ANQ9</accession>
<protein>
    <recommendedName>
        <fullName evidence="2">DUF7918 domain-containing protein</fullName>
    </recommendedName>
</protein>
<dbReference type="OrthoDB" id="3364132at2759"/>
<dbReference type="Pfam" id="PF25534">
    <property type="entry name" value="DUF7918"/>
    <property type="match status" value="1"/>
</dbReference>
<feature type="region of interest" description="Disordered" evidence="1">
    <location>
        <begin position="224"/>
        <end position="243"/>
    </location>
</feature>
<evidence type="ECO:0000313" key="3">
    <source>
        <dbReference type="EMBL" id="USW52654.1"/>
    </source>
</evidence>
<proteinExistence type="predicted"/>
<reference evidence="3" key="1">
    <citation type="submission" date="2022-06" db="EMBL/GenBank/DDBJ databases">
        <title>Complete genome sequences of two strains of the flax pathogen Septoria linicola.</title>
        <authorList>
            <person name="Lapalu N."/>
            <person name="Simon A."/>
            <person name="Demenou B."/>
            <person name="Paumier D."/>
            <person name="Guillot M.-P."/>
            <person name="Gout L."/>
            <person name="Valade R."/>
        </authorList>
    </citation>
    <scope>NUCLEOTIDE SEQUENCE</scope>
    <source>
        <strain evidence="3">SE15195</strain>
    </source>
</reference>
<keyword evidence="4" id="KW-1185">Reference proteome</keyword>
<dbReference type="EMBL" id="CP099421">
    <property type="protein sequence ID" value="USW52654.1"/>
    <property type="molecule type" value="Genomic_DNA"/>
</dbReference>
<evidence type="ECO:0000259" key="2">
    <source>
        <dbReference type="Pfam" id="PF25534"/>
    </source>
</evidence>
<name>A0A9Q9ANQ9_9PEZI</name>
<dbReference type="PANTHER" id="PTHR36223:SF1">
    <property type="entry name" value="TRANSCRIPTION ELONGATION FACTOR EAF N-TERMINAL DOMAIN-CONTAINING PROTEIN"/>
    <property type="match status" value="1"/>
</dbReference>